<protein>
    <submittedName>
        <fullName evidence="14">Uncharacterized protein</fullName>
    </submittedName>
</protein>
<evidence type="ECO:0000256" key="2">
    <source>
        <dbReference type="ARBA" id="ARBA00005766"/>
    </source>
</evidence>
<accession>A0A7S4EEI2</accession>
<dbReference type="GO" id="GO:0005267">
    <property type="term" value="F:potassium channel activity"/>
    <property type="evidence" value="ECO:0007669"/>
    <property type="project" value="UniProtKB-KW"/>
</dbReference>
<evidence type="ECO:0000256" key="12">
    <source>
        <dbReference type="SAM" id="MobiDB-lite"/>
    </source>
</evidence>
<dbReference type="GO" id="GO:0012505">
    <property type="term" value="C:endomembrane system"/>
    <property type="evidence" value="ECO:0007669"/>
    <property type="project" value="UniProtKB-SubCell"/>
</dbReference>
<evidence type="ECO:0000256" key="7">
    <source>
        <dbReference type="ARBA" id="ARBA00022958"/>
    </source>
</evidence>
<dbReference type="Pfam" id="PF05197">
    <property type="entry name" value="TRIC"/>
    <property type="match status" value="1"/>
</dbReference>
<comment type="subcellular location">
    <subcellularLocation>
        <location evidence="1">Endomembrane system</location>
        <topology evidence="1">Multi-pass membrane protein</topology>
    </subcellularLocation>
</comment>
<dbReference type="InterPro" id="IPR007866">
    <property type="entry name" value="TRIC_channel"/>
</dbReference>
<keyword evidence="10 13" id="KW-0472">Membrane</keyword>
<proteinExistence type="inferred from homology"/>
<keyword evidence="7" id="KW-0630">Potassium</keyword>
<dbReference type="GO" id="GO:0016020">
    <property type="term" value="C:membrane"/>
    <property type="evidence" value="ECO:0007669"/>
    <property type="project" value="InterPro"/>
</dbReference>
<reference evidence="14" key="1">
    <citation type="submission" date="2021-01" db="EMBL/GenBank/DDBJ databases">
        <authorList>
            <person name="Corre E."/>
            <person name="Pelletier E."/>
            <person name="Niang G."/>
            <person name="Scheremetjew M."/>
            <person name="Finn R."/>
            <person name="Kale V."/>
            <person name="Holt S."/>
            <person name="Cochrane G."/>
            <person name="Meng A."/>
            <person name="Brown T."/>
            <person name="Cohen L."/>
        </authorList>
    </citation>
    <scope>NUCLEOTIDE SEQUENCE</scope>
    <source>
        <strain evidence="14">10249 10 AB</strain>
    </source>
</reference>
<evidence type="ECO:0000256" key="11">
    <source>
        <dbReference type="ARBA" id="ARBA00023303"/>
    </source>
</evidence>
<evidence type="ECO:0000256" key="13">
    <source>
        <dbReference type="SAM" id="Phobius"/>
    </source>
</evidence>
<keyword evidence="11" id="KW-0407">Ion channel</keyword>
<evidence type="ECO:0000256" key="8">
    <source>
        <dbReference type="ARBA" id="ARBA00022989"/>
    </source>
</evidence>
<dbReference type="GO" id="GO:0042802">
    <property type="term" value="F:identical protein binding"/>
    <property type="evidence" value="ECO:0007669"/>
    <property type="project" value="InterPro"/>
</dbReference>
<sequence length="377" mass="41367">MAEGTAAYSDSESLEKPENTFYGIPIVQNIYDAPTLQVVSLCILGFAIIFQPSTLCKTKSRSLTFWGTVAAVAMATPETTLIPILSTIISTRSAYPYIIVIPHSFIAAAAYRSKHGGNVHYLQSFFLAFFLYGFGGSIISDLLMGLPVTALSHARILPCYIIGWSLVWFSPFDVLFRKYSNTSSSFHHFLHACEAVDAVTTPMGRISRSARELGNKVSAPIVAGLFAGFGGAGVRHAVGESTSIATLETGFWKSLSYSLLWWWLAVRNCQDETGNISNTNDQERLLFREINNCDSYSGSDVLRVIIVGAHTIWTILVGVGLVNGHPLVWLCKEVMIKRLGTLLTRLFRMAPASKPQSLQQKAEGHDDKKTVGSKKKD</sequence>
<feature type="transmembrane region" description="Helical" evidence="13">
    <location>
        <begin position="154"/>
        <end position="176"/>
    </location>
</feature>
<feature type="transmembrane region" description="Helical" evidence="13">
    <location>
        <begin position="125"/>
        <end position="148"/>
    </location>
</feature>
<evidence type="ECO:0000256" key="10">
    <source>
        <dbReference type="ARBA" id="ARBA00023136"/>
    </source>
</evidence>
<keyword evidence="6" id="KW-0631">Potassium channel</keyword>
<keyword evidence="3" id="KW-0813">Transport</keyword>
<evidence type="ECO:0000256" key="1">
    <source>
        <dbReference type="ARBA" id="ARBA00004127"/>
    </source>
</evidence>
<organism evidence="14">
    <name type="scientific">Pseudo-nitzschia australis</name>
    <dbReference type="NCBI Taxonomy" id="44445"/>
    <lineage>
        <taxon>Eukaryota</taxon>
        <taxon>Sar</taxon>
        <taxon>Stramenopiles</taxon>
        <taxon>Ochrophyta</taxon>
        <taxon>Bacillariophyta</taxon>
        <taxon>Bacillariophyceae</taxon>
        <taxon>Bacillariophycidae</taxon>
        <taxon>Bacillariales</taxon>
        <taxon>Bacillariaceae</taxon>
        <taxon>Pseudo-nitzschia</taxon>
    </lineage>
</organism>
<feature type="transmembrane region" description="Helical" evidence="13">
    <location>
        <begin position="94"/>
        <end position="113"/>
    </location>
</feature>
<feature type="transmembrane region" description="Helical" evidence="13">
    <location>
        <begin position="33"/>
        <end position="51"/>
    </location>
</feature>
<dbReference type="EMBL" id="HBIX01000465">
    <property type="protein sequence ID" value="CAE0707647.1"/>
    <property type="molecule type" value="Transcribed_RNA"/>
</dbReference>
<evidence type="ECO:0000256" key="5">
    <source>
        <dbReference type="ARBA" id="ARBA00022692"/>
    </source>
</evidence>
<evidence type="ECO:0000256" key="3">
    <source>
        <dbReference type="ARBA" id="ARBA00022448"/>
    </source>
</evidence>
<keyword evidence="9" id="KW-0406">Ion transport</keyword>
<feature type="transmembrane region" description="Helical" evidence="13">
    <location>
        <begin position="63"/>
        <end position="88"/>
    </location>
</feature>
<keyword evidence="5 13" id="KW-0812">Transmembrane</keyword>
<comment type="similarity">
    <text evidence="2">Belongs to the TMEM38 family.</text>
</comment>
<feature type="region of interest" description="Disordered" evidence="12">
    <location>
        <begin position="353"/>
        <end position="377"/>
    </location>
</feature>
<keyword evidence="4" id="KW-0633">Potassium transport</keyword>
<evidence type="ECO:0000256" key="4">
    <source>
        <dbReference type="ARBA" id="ARBA00022538"/>
    </source>
</evidence>
<gene>
    <name evidence="14" type="ORF">PAUS00366_LOCUS367</name>
</gene>
<evidence type="ECO:0000313" key="14">
    <source>
        <dbReference type="EMBL" id="CAE0707647.1"/>
    </source>
</evidence>
<evidence type="ECO:0000256" key="6">
    <source>
        <dbReference type="ARBA" id="ARBA00022826"/>
    </source>
</evidence>
<name>A0A7S4EEI2_9STRA</name>
<evidence type="ECO:0000256" key="9">
    <source>
        <dbReference type="ARBA" id="ARBA00023065"/>
    </source>
</evidence>
<keyword evidence="8 13" id="KW-1133">Transmembrane helix</keyword>
<dbReference type="AlphaFoldDB" id="A0A7S4EEI2"/>